<organism evidence="13 14">
    <name type="scientific">Vibrio lentus</name>
    <dbReference type="NCBI Taxonomy" id="136468"/>
    <lineage>
        <taxon>Bacteria</taxon>
        <taxon>Pseudomonadati</taxon>
        <taxon>Pseudomonadota</taxon>
        <taxon>Gammaproteobacteria</taxon>
        <taxon>Vibrionales</taxon>
        <taxon>Vibrionaceae</taxon>
        <taxon>Vibrio</taxon>
    </lineage>
</organism>
<dbReference type="PROSITE" id="PS51123">
    <property type="entry name" value="OMPA_2"/>
    <property type="match status" value="1"/>
</dbReference>
<dbReference type="Pfam" id="PF00691">
    <property type="entry name" value="OmpA"/>
    <property type="match status" value="1"/>
</dbReference>
<protein>
    <recommendedName>
        <fullName evidence="12">OmpA-like domain-containing protein</fullName>
    </recommendedName>
</protein>
<dbReference type="InterPro" id="IPR036737">
    <property type="entry name" value="OmpA-like_sf"/>
</dbReference>
<dbReference type="PRINTS" id="PR01021">
    <property type="entry name" value="OMPADOMAIN"/>
</dbReference>
<keyword evidence="9" id="KW-1015">Disulfide bond</keyword>
<dbReference type="Proteomes" id="UP000235746">
    <property type="component" value="Unassembled WGS sequence"/>
</dbReference>
<keyword evidence="6" id="KW-0406">Ion transport</keyword>
<dbReference type="GO" id="GO:0015288">
    <property type="term" value="F:porin activity"/>
    <property type="evidence" value="ECO:0007669"/>
    <property type="project" value="UniProtKB-KW"/>
</dbReference>
<comment type="subcellular location">
    <subcellularLocation>
        <location evidence="1">Cell outer membrane</location>
        <topology evidence="1">Multi-pass membrane protein</topology>
    </subcellularLocation>
</comment>
<evidence type="ECO:0000256" key="11">
    <source>
        <dbReference type="PROSITE-ProRule" id="PRU00473"/>
    </source>
</evidence>
<comment type="similarity">
    <text evidence="2">Belongs to the outer membrane OOP (TC 1.B.6) superfamily. OmpA family.</text>
</comment>
<evidence type="ECO:0000256" key="10">
    <source>
        <dbReference type="ARBA" id="ARBA00023237"/>
    </source>
</evidence>
<evidence type="ECO:0000256" key="7">
    <source>
        <dbReference type="ARBA" id="ARBA00023114"/>
    </source>
</evidence>
<dbReference type="PANTHER" id="PTHR30329">
    <property type="entry name" value="STATOR ELEMENT OF FLAGELLAR MOTOR COMPLEX"/>
    <property type="match status" value="1"/>
</dbReference>
<evidence type="ECO:0000256" key="3">
    <source>
        <dbReference type="ARBA" id="ARBA00022448"/>
    </source>
</evidence>
<dbReference type="InterPro" id="IPR006665">
    <property type="entry name" value="OmpA-like"/>
</dbReference>
<feature type="domain" description="OmpA-like" evidence="12">
    <location>
        <begin position="216"/>
        <end position="333"/>
    </location>
</feature>
<evidence type="ECO:0000256" key="6">
    <source>
        <dbReference type="ARBA" id="ARBA00023065"/>
    </source>
</evidence>
<keyword evidence="4" id="KW-1134">Transmembrane beta strand</keyword>
<evidence type="ECO:0000256" key="5">
    <source>
        <dbReference type="ARBA" id="ARBA00022692"/>
    </source>
</evidence>
<dbReference type="AlphaFoldDB" id="A0A2N7IB10"/>
<dbReference type="CDD" id="cd07185">
    <property type="entry name" value="OmpA_C-like"/>
    <property type="match status" value="1"/>
</dbReference>
<comment type="caution">
    <text evidence="13">The sequence shown here is derived from an EMBL/GenBank/DDBJ whole genome shotgun (WGS) entry which is preliminary data.</text>
</comment>
<proteinExistence type="inferred from homology"/>
<keyword evidence="8 11" id="KW-0472">Membrane</keyword>
<dbReference type="InterPro" id="IPR006664">
    <property type="entry name" value="OMP_bac"/>
</dbReference>
<evidence type="ECO:0000313" key="14">
    <source>
        <dbReference type="Proteomes" id="UP000235746"/>
    </source>
</evidence>
<dbReference type="EMBL" id="MCYL01000044">
    <property type="protein sequence ID" value="PML53655.1"/>
    <property type="molecule type" value="Genomic_DNA"/>
</dbReference>
<evidence type="ECO:0000259" key="12">
    <source>
        <dbReference type="PROSITE" id="PS51123"/>
    </source>
</evidence>
<dbReference type="GO" id="GO:0046930">
    <property type="term" value="C:pore complex"/>
    <property type="evidence" value="ECO:0007669"/>
    <property type="project" value="UniProtKB-KW"/>
</dbReference>
<evidence type="ECO:0000256" key="9">
    <source>
        <dbReference type="ARBA" id="ARBA00023157"/>
    </source>
</evidence>
<dbReference type="SUPFAM" id="SSF103088">
    <property type="entry name" value="OmpA-like"/>
    <property type="match status" value="1"/>
</dbReference>
<evidence type="ECO:0000256" key="4">
    <source>
        <dbReference type="ARBA" id="ARBA00022452"/>
    </source>
</evidence>
<dbReference type="SUPFAM" id="SSF56925">
    <property type="entry name" value="OMPA-like"/>
    <property type="match status" value="1"/>
</dbReference>
<keyword evidence="3" id="KW-0813">Transport</keyword>
<evidence type="ECO:0000256" key="8">
    <source>
        <dbReference type="ARBA" id="ARBA00023136"/>
    </source>
</evidence>
<dbReference type="InterPro" id="IPR002368">
    <property type="entry name" value="OmpA"/>
</dbReference>
<dbReference type="Gene3D" id="2.40.160.20">
    <property type="match status" value="1"/>
</dbReference>
<dbReference type="InterPro" id="IPR011250">
    <property type="entry name" value="OMP/PagP_B-barrel"/>
</dbReference>
<dbReference type="RefSeq" id="WP_198598837.1">
    <property type="nucleotide sequence ID" value="NZ_MCYL01000044.1"/>
</dbReference>
<dbReference type="InterPro" id="IPR000498">
    <property type="entry name" value="OmpA-like_TM_dom"/>
</dbReference>
<dbReference type="GO" id="GO:0009279">
    <property type="term" value="C:cell outer membrane"/>
    <property type="evidence" value="ECO:0007669"/>
    <property type="project" value="UniProtKB-SubCell"/>
</dbReference>
<keyword evidence="10" id="KW-0998">Cell outer membrane</keyword>
<dbReference type="Gene3D" id="3.30.1330.60">
    <property type="entry name" value="OmpA-like domain"/>
    <property type="match status" value="1"/>
</dbReference>
<keyword evidence="5" id="KW-0812">Transmembrane</keyword>
<accession>A0A2N7IB10</accession>
<dbReference type="GO" id="GO:0006811">
    <property type="term" value="P:monoatomic ion transport"/>
    <property type="evidence" value="ECO:0007669"/>
    <property type="project" value="UniProtKB-KW"/>
</dbReference>
<dbReference type="PRINTS" id="PR01022">
    <property type="entry name" value="OUTRMMBRANEA"/>
</dbReference>
<evidence type="ECO:0000256" key="2">
    <source>
        <dbReference type="ARBA" id="ARBA00005710"/>
    </source>
</evidence>
<keyword evidence="7" id="KW-0626">Porin</keyword>
<name>A0A2N7IB10_9VIBR</name>
<evidence type="ECO:0000313" key="13">
    <source>
        <dbReference type="EMBL" id="PML53655.1"/>
    </source>
</evidence>
<dbReference type="PANTHER" id="PTHR30329:SF21">
    <property type="entry name" value="LIPOPROTEIN YIAD-RELATED"/>
    <property type="match status" value="1"/>
</dbReference>
<evidence type="ECO:0000256" key="1">
    <source>
        <dbReference type="ARBA" id="ARBA00004571"/>
    </source>
</evidence>
<dbReference type="Pfam" id="PF01389">
    <property type="entry name" value="OmpA_membrane"/>
    <property type="match status" value="1"/>
</dbReference>
<dbReference type="InterPro" id="IPR050330">
    <property type="entry name" value="Bact_OuterMem_StrucFunc"/>
</dbReference>
<sequence>MKKISYFILGLGVVFNANAEDETVYVGGKFGWTHFSNGCESHNLDCDREAMGAGFFLGYKLNDWLSIEGGYDYLGKAKAIYPSLDAPSVNAPYSAKFQGIELGVKADYYLNDSWNIFGKVGGLAWRADKKGEELNYDVQERDEDVSLMLGAGLEYRLTEQLKTRLEYQWFDNVGGENTGGSNINFLTVGLTYSFGSKEEEPAIVEPEPPVYIVQAEIVTFNELNGQTLFGFDSAQLSSEIEASFDSILERLKSNPTSELSIVGHTDSQGSEKYNERLSLRRAQSVANYFASNGIEMSRIRVEGRGETDPVADNNTLKGRSMNRRVELISPAFTSEVKP</sequence>
<reference evidence="14" key="1">
    <citation type="submission" date="2016-07" db="EMBL/GenBank/DDBJ databases">
        <title>Nontailed viruses are major unrecognized killers of bacteria in the ocean.</title>
        <authorList>
            <person name="Kauffman K."/>
            <person name="Hussain F."/>
            <person name="Yang J."/>
            <person name="Arevalo P."/>
            <person name="Brown J."/>
            <person name="Cutler M."/>
            <person name="Kelly L."/>
            <person name="Polz M.F."/>
        </authorList>
    </citation>
    <scope>NUCLEOTIDE SEQUENCE [LARGE SCALE GENOMIC DNA]</scope>
    <source>
        <strain evidence="14">10N.261.51.B8</strain>
    </source>
</reference>
<gene>
    <name evidence="13" type="ORF">BCT74_09865</name>
</gene>